<comment type="caution">
    <text evidence="1">The sequence shown here is derived from an EMBL/GenBank/DDBJ whole genome shotgun (WGS) entry which is preliminary data.</text>
</comment>
<dbReference type="GO" id="GO:0005829">
    <property type="term" value="C:cytosol"/>
    <property type="evidence" value="ECO:0007669"/>
    <property type="project" value="TreeGrafter"/>
</dbReference>
<dbReference type="Proteomes" id="UP000472320">
    <property type="component" value="Unassembled WGS sequence"/>
</dbReference>
<dbReference type="PANTHER" id="PTHR38778:SF1">
    <property type="entry name" value="CYTOPLASMIC PROTEIN"/>
    <property type="match status" value="1"/>
</dbReference>
<keyword evidence="2" id="KW-1185">Reference proteome</keyword>
<protein>
    <submittedName>
        <fullName evidence="1">DUF469 family protein</fullName>
    </submittedName>
</protein>
<reference evidence="1 2" key="1">
    <citation type="submission" date="2019-11" db="EMBL/GenBank/DDBJ databases">
        <title>Type strains purchased from KCTC, JCM and DSMZ.</title>
        <authorList>
            <person name="Lu H."/>
        </authorList>
    </citation>
    <scope>NUCLEOTIDE SEQUENCE [LARGE SCALE GENOMIC DNA]</scope>
    <source>
        <strain evidence="1 2">JCM 31587</strain>
    </source>
</reference>
<dbReference type="Pfam" id="PF04320">
    <property type="entry name" value="YggL_50S_bp"/>
    <property type="match status" value="1"/>
</dbReference>
<dbReference type="AlphaFoldDB" id="A0A6L6QB56"/>
<gene>
    <name evidence="1" type="ORF">GM658_01650</name>
</gene>
<sequence>MTATRRYNKRQLKKKYLGEFKELCFLFDAKLTNPLGTDWETFVDRFLAEVIEANGLAFGGGGDGKEFSGFVGAYKRYGKVEDSHRTLVREWLEKQSQLTDVNVGELRDAWHGWD</sequence>
<accession>A0A6L6QB56</accession>
<name>A0A6L6QB56_9BURK</name>
<organism evidence="1 2">
    <name type="scientific">Massilia eburnea</name>
    <dbReference type="NCBI Taxonomy" id="1776165"/>
    <lineage>
        <taxon>Bacteria</taxon>
        <taxon>Pseudomonadati</taxon>
        <taxon>Pseudomonadota</taxon>
        <taxon>Betaproteobacteria</taxon>
        <taxon>Burkholderiales</taxon>
        <taxon>Oxalobacteraceae</taxon>
        <taxon>Telluria group</taxon>
        <taxon>Massilia</taxon>
    </lineage>
</organism>
<proteinExistence type="predicted"/>
<evidence type="ECO:0000313" key="1">
    <source>
        <dbReference type="EMBL" id="MTW09294.1"/>
    </source>
</evidence>
<evidence type="ECO:0000313" key="2">
    <source>
        <dbReference type="Proteomes" id="UP000472320"/>
    </source>
</evidence>
<dbReference type="EMBL" id="WNKX01000001">
    <property type="protein sequence ID" value="MTW09294.1"/>
    <property type="molecule type" value="Genomic_DNA"/>
</dbReference>
<dbReference type="PANTHER" id="PTHR38778">
    <property type="entry name" value="CYTOPLASMIC PROTEIN-RELATED"/>
    <property type="match status" value="1"/>
</dbReference>
<dbReference type="OrthoDB" id="9114861at2"/>
<dbReference type="InterPro" id="IPR007416">
    <property type="entry name" value="YggL_50S_bp"/>
</dbReference>
<dbReference type="RefSeq" id="WP_155452267.1">
    <property type="nucleotide sequence ID" value="NZ_WNKX01000001.1"/>
</dbReference>